<comment type="caution">
    <text evidence="7">The sequence shown here is derived from an EMBL/GenBank/DDBJ whole genome shotgun (WGS) entry which is preliminary data.</text>
</comment>
<dbReference type="Gene3D" id="3.90.190.10">
    <property type="entry name" value="Protein tyrosine phosphatase superfamily"/>
    <property type="match status" value="1"/>
</dbReference>
<dbReference type="OrthoDB" id="10266451at2759"/>
<feature type="compositionally biased region" description="Polar residues" evidence="5">
    <location>
        <begin position="391"/>
        <end position="404"/>
    </location>
</feature>
<dbReference type="GO" id="GO:0004725">
    <property type="term" value="F:protein tyrosine phosphatase activity"/>
    <property type="evidence" value="ECO:0007669"/>
    <property type="project" value="UniProtKB-EC"/>
</dbReference>
<evidence type="ECO:0000256" key="4">
    <source>
        <dbReference type="ARBA" id="ARBA00022912"/>
    </source>
</evidence>
<dbReference type="InterPro" id="IPR029021">
    <property type="entry name" value="Prot-tyrosine_phosphatase-like"/>
</dbReference>
<dbReference type="Pfam" id="PF00102">
    <property type="entry name" value="Y_phosphatase"/>
    <property type="match status" value="1"/>
</dbReference>
<evidence type="ECO:0000256" key="3">
    <source>
        <dbReference type="ARBA" id="ARBA00022801"/>
    </source>
</evidence>
<evidence type="ECO:0000256" key="1">
    <source>
        <dbReference type="ARBA" id="ARBA00009580"/>
    </source>
</evidence>
<dbReference type="PROSITE" id="PS50055">
    <property type="entry name" value="TYR_PHOSPHATASE_PTP"/>
    <property type="match status" value="1"/>
</dbReference>
<feature type="region of interest" description="Disordered" evidence="5">
    <location>
        <begin position="386"/>
        <end position="409"/>
    </location>
</feature>
<evidence type="ECO:0000313" key="8">
    <source>
        <dbReference type="Proteomes" id="UP000784294"/>
    </source>
</evidence>
<dbReference type="PANTHER" id="PTHR19134">
    <property type="entry name" value="RECEPTOR-TYPE TYROSINE-PROTEIN PHOSPHATASE"/>
    <property type="match status" value="1"/>
</dbReference>
<keyword evidence="3" id="KW-0378">Hydrolase</keyword>
<dbReference type="PANTHER" id="PTHR19134:SF562">
    <property type="entry name" value="PROTEIN-TYROSINE-PHOSPHATASE"/>
    <property type="match status" value="1"/>
</dbReference>
<dbReference type="InterPro" id="IPR000242">
    <property type="entry name" value="PTP_cat"/>
</dbReference>
<feature type="compositionally biased region" description="Polar residues" evidence="5">
    <location>
        <begin position="1"/>
        <end position="11"/>
    </location>
</feature>
<feature type="region of interest" description="Disordered" evidence="5">
    <location>
        <begin position="184"/>
        <end position="209"/>
    </location>
</feature>
<evidence type="ECO:0000313" key="7">
    <source>
        <dbReference type="EMBL" id="VEL07499.1"/>
    </source>
</evidence>
<protein>
    <recommendedName>
        <fullName evidence="2">protein-tyrosine-phosphatase</fullName>
        <ecNumber evidence="2">3.1.3.48</ecNumber>
    </recommendedName>
</protein>
<keyword evidence="8" id="KW-1185">Reference proteome</keyword>
<dbReference type="EC" id="3.1.3.48" evidence="2"/>
<evidence type="ECO:0000259" key="6">
    <source>
        <dbReference type="PROSITE" id="PS50055"/>
    </source>
</evidence>
<proteinExistence type="inferred from homology"/>
<dbReference type="AlphaFoldDB" id="A0A448WB86"/>
<reference evidence="7" key="1">
    <citation type="submission" date="2018-11" db="EMBL/GenBank/DDBJ databases">
        <authorList>
            <consortium name="Pathogen Informatics"/>
        </authorList>
    </citation>
    <scope>NUCLEOTIDE SEQUENCE</scope>
</reference>
<name>A0A448WB86_9PLAT</name>
<accession>A0A448WB86</accession>
<feature type="region of interest" description="Disordered" evidence="5">
    <location>
        <begin position="1"/>
        <end position="54"/>
    </location>
</feature>
<feature type="compositionally biased region" description="Polar residues" evidence="5">
    <location>
        <begin position="21"/>
        <end position="44"/>
    </location>
</feature>
<organism evidence="7 8">
    <name type="scientific">Protopolystoma xenopodis</name>
    <dbReference type="NCBI Taxonomy" id="117903"/>
    <lineage>
        <taxon>Eukaryota</taxon>
        <taxon>Metazoa</taxon>
        <taxon>Spiralia</taxon>
        <taxon>Lophotrochozoa</taxon>
        <taxon>Platyhelminthes</taxon>
        <taxon>Monogenea</taxon>
        <taxon>Polyopisthocotylea</taxon>
        <taxon>Polystomatidea</taxon>
        <taxon>Polystomatidae</taxon>
        <taxon>Protopolystoma</taxon>
    </lineage>
</organism>
<dbReference type="EMBL" id="CAAALY010001879">
    <property type="protein sequence ID" value="VEL07499.1"/>
    <property type="molecule type" value="Genomic_DNA"/>
</dbReference>
<sequence length="1031" mass="111831">MDQSLATPSRSSDLHPIGALATTTSSLLSHGNTSGKPTPISQSDPALINPSDGLFQQTRDTDVWVKPRFHHFMEAPPPSTHRNPYAPSKLPDFPKPIQPQLSSHTSLPTSTNNTTSPIINIENPVNLPGTFHYSPSSKPINLTSLTPGGIFQPVHLLPGQSGAHTQLNGTLERLQLGSIPPARFPSQAHASTTRPTLHRPPTAVEDKFSTSLQEPLEITNRIVELHESGFHPYLPSNKPIDEKMSNLQIAPTMLSMLPKSSSSSDTVATVITTQAYVCCTSVPSSVSGTNNTDQSTLKTSLNNIPSLSSCLPGEMETRQIEIDVNSTVRKPNVVGVEISPSVADEPKLSKPLQPHIVTSQDLASQRREEALRAVFSICSHDSSICRASRNDIPNSPETASSTVASLDSSPGSTSLSGFFHKDTHFTSFSASSTSAPSMSSPHLVSKNSIISERTTVQPHHPVDCRESLSDPLVLNRFIAATEHLLSFIESLHEPSMLHPGVGPAPSSELIAKRTNVCHTRLDEAWFRVLEMAKQPVNSSVSNNRHARKLTQAAGRCCPAKNRSQGCLPYDYNRVILQTNLDSNSASDFVNASHIDLSTSLGDWCPRYLIAQAPLANTIGDFWHMILQQGCELVVLLLPDMTLPSICSDKYEPDVFAHFLMLDEALTDRSENSILLSAPSDVPDCDSDNKGKNVSTFASYRFLSTSELQHPRVVPHLPTNKVGSRFLVQGTPLELRLQAIKSACSSSRPWTQRILTLYNTTNQQTRSLIHLSYYGPLSLPSVTQPVDQLLVSFLSEIHLLYRQQRSLVRPVAVVGETASGPPGMFVTASASILHAEALSRLAPVLEIAGHVCQQRRSAIHSPADLELALRVVAHAALESLARRDIVVGPRRYSKTRNIRSSNELPSTTVPNSATHVSATITKGSHSCASKDEDCYHSPVNSVSRVADHLFTDAPVPIADLLSVVGTLCRSTQSCPVETFSTDLAHADPKAILDAPNKDVEEFAAKDTSSASHVVSLFEACFSVKFLKSCLLT</sequence>
<evidence type="ECO:0000256" key="2">
    <source>
        <dbReference type="ARBA" id="ARBA00013064"/>
    </source>
</evidence>
<dbReference type="InterPro" id="IPR050348">
    <property type="entry name" value="Protein-Tyr_Phosphatase"/>
</dbReference>
<dbReference type="SMART" id="SM00194">
    <property type="entry name" value="PTPc"/>
    <property type="match status" value="1"/>
</dbReference>
<dbReference type="SUPFAM" id="SSF52799">
    <property type="entry name" value="(Phosphotyrosine protein) phosphatases II"/>
    <property type="match status" value="1"/>
</dbReference>
<evidence type="ECO:0000256" key="5">
    <source>
        <dbReference type="SAM" id="MobiDB-lite"/>
    </source>
</evidence>
<gene>
    <name evidence="7" type="ORF">PXEA_LOCUS939</name>
</gene>
<feature type="domain" description="Tyrosine-protein phosphatase" evidence="6">
    <location>
        <begin position="560"/>
        <end position="874"/>
    </location>
</feature>
<dbReference type="Proteomes" id="UP000784294">
    <property type="component" value="Unassembled WGS sequence"/>
</dbReference>
<comment type="similarity">
    <text evidence="1">Belongs to the protein-tyrosine phosphatase family.</text>
</comment>
<keyword evidence="4" id="KW-0904">Protein phosphatase</keyword>